<evidence type="ECO:0008006" key="4">
    <source>
        <dbReference type="Google" id="ProtNLM"/>
    </source>
</evidence>
<dbReference type="EMBL" id="CAJOBJ010072798">
    <property type="protein sequence ID" value="CAF4467785.1"/>
    <property type="molecule type" value="Genomic_DNA"/>
</dbReference>
<dbReference type="PROSITE" id="PS00175">
    <property type="entry name" value="PG_MUTASE"/>
    <property type="match status" value="1"/>
</dbReference>
<dbReference type="GO" id="GO:0003824">
    <property type="term" value="F:catalytic activity"/>
    <property type="evidence" value="ECO:0007669"/>
    <property type="project" value="InterPro"/>
</dbReference>
<protein>
    <recommendedName>
        <fullName evidence="4">Phosphoglycerate mutase</fullName>
    </recommendedName>
</protein>
<dbReference type="SUPFAM" id="SSF53254">
    <property type="entry name" value="Phosphoglycerate mutase-like"/>
    <property type="match status" value="1"/>
</dbReference>
<proteinExistence type="predicted"/>
<dbReference type="EMBL" id="CAJOBJ010072740">
    <property type="protein sequence ID" value="CAF4467574.1"/>
    <property type="molecule type" value="Genomic_DNA"/>
</dbReference>
<dbReference type="AlphaFoldDB" id="A0A8S2WZT7"/>
<feature type="non-terminal residue" evidence="1">
    <location>
        <position position="1"/>
    </location>
</feature>
<sequence>IVMPAKKKTQDEQQSNTKKTLFLIRHGQSISNRDYDESSAYRDAGLTEQGISQARALHKELEELEIE</sequence>
<dbReference type="InterPro" id="IPR001345">
    <property type="entry name" value="PG/BPGM_mutase_AS"/>
</dbReference>
<dbReference type="Gene3D" id="3.40.50.1240">
    <property type="entry name" value="Phosphoglycerate mutase-like"/>
    <property type="match status" value="1"/>
</dbReference>
<evidence type="ECO:0000313" key="1">
    <source>
        <dbReference type="EMBL" id="CAF4467574.1"/>
    </source>
</evidence>
<dbReference type="Pfam" id="PF00300">
    <property type="entry name" value="His_Phos_1"/>
    <property type="match status" value="1"/>
</dbReference>
<gene>
    <name evidence="1" type="ORF">GIL414_LOCUS33179</name>
    <name evidence="2" type="ORF">GIL414_LOCUS33190</name>
</gene>
<evidence type="ECO:0000313" key="2">
    <source>
        <dbReference type="EMBL" id="CAF4467785.1"/>
    </source>
</evidence>
<name>A0A8S2WZT7_9BILA</name>
<evidence type="ECO:0000313" key="3">
    <source>
        <dbReference type="Proteomes" id="UP000681720"/>
    </source>
</evidence>
<comment type="caution">
    <text evidence="1">The sequence shown here is derived from an EMBL/GenBank/DDBJ whole genome shotgun (WGS) entry which is preliminary data.</text>
</comment>
<dbReference type="CDD" id="cd07067">
    <property type="entry name" value="HP_PGM_like"/>
    <property type="match status" value="1"/>
</dbReference>
<reference evidence="1" key="1">
    <citation type="submission" date="2021-02" db="EMBL/GenBank/DDBJ databases">
        <authorList>
            <person name="Nowell W R."/>
        </authorList>
    </citation>
    <scope>NUCLEOTIDE SEQUENCE</scope>
</reference>
<dbReference type="InterPro" id="IPR013078">
    <property type="entry name" value="His_Pase_superF_clade-1"/>
</dbReference>
<accession>A0A8S2WZT7</accession>
<dbReference type="Proteomes" id="UP000681720">
    <property type="component" value="Unassembled WGS sequence"/>
</dbReference>
<organism evidence="1 3">
    <name type="scientific">Rotaria magnacalcarata</name>
    <dbReference type="NCBI Taxonomy" id="392030"/>
    <lineage>
        <taxon>Eukaryota</taxon>
        <taxon>Metazoa</taxon>
        <taxon>Spiralia</taxon>
        <taxon>Gnathifera</taxon>
        <taxon>Rotifera</taxon>
        <taxon>Eurotatoria</taxon>
        <taxon>Bdelloidea</taxon>
        <taxon>Philodinida</taxon>
        <taxon>Philodinidae</taxon>
        <taxon>Rotaria</taxon>
    </lineage>
</organism>
<dbReference type="InterPro" id="IPR029033">
    <property type="entry name" value="His_PPase_superfam"/>
</dbReference>
<feature type="non-terminal residue" evidence="1">
    <location>
        <position position="67"/>
    </location>
</feature>